<comment type="caution">
    <text evidence="2">The sequence shown here is derived from an EMBL/GenBank/DDBJ whole genome shotgun (WGS) entry which is preliminary data.</text>
</comment>
<evidence type="ECO:0000256" key="1">
    <source>
        <dbReference type="SAM" id="MobiDB-lite"/>
    </source>
</evidence>
<dbReference type="AlphaFoldDB" id="A0A919MUZ8"/>
<protein>
    <submittedName>
        <fullName evidence="2">Uncharacterized protein</fullName>
    </submittedName>
</protein>
<feature type="compositionally biased region" description="Polar residues" evidence="1">
    <location>
        <begin position="149"/>
        <end position="162"/>
    </location>
</feature>
<proteinExistence type="predicted"/>
<feature type="compositionally biased region" description="Basic and acidic residues" evidence="1">
    <location>
        <begin position="1"/>
        <end position="14"/>
    </location>
</feature>
<evidence type="ECO:0000313" key="3">
    <source>
        <dbReference type="Proteomes" id="UP000636960"/>
    </source>
</evidence>
<evidence type="ECO:0000313" key="2">
    <source>
        <dbReference type="EMBL" id="GIE95889.1"/>
    </source>
</evidence>
<accession>A0A919MUZ8</accession>
<keyword evidence="3" id="KW-1185">Reference proteome</keyword>
<dbReference type="Proteomes" id="UP000636960">
    <property type="component" value="Unassembled WGS sequence"/>
</dbReference>
<feature type="region of interest" description="Disordered" evidence="1">
    <location>
        <begin position="1"/>
        <end position="162"/>
    </location>
</feature>
<sequence>MGRPHHELHERPDQQPDQFVAPAGLSSATPPAHSRRRASPPADTVRSAEDAVEETSQAGRSTADGGTGGTPAGSSAPPPQTDPLVTYQTGQPNGTPTGPPTRVRPEDDAPTQRSIELENSGANVLADRGWRVQQNPTPDEVARARQESGDTGSPQSNPDYLL</sequence>
<gene>
    <name evidence="2" type="ORF">Ari01nite_33540</name>
</gene>
<name>A0A919MUZ8_9ACTN</name>
<organism evidence="2 3">
    <name type="scientific">Paractinoplanes rishiriensis</name>
    <dbReference type="NCBI Taxonomy" id="1050105"/>
    <lineage>
        <taxon>Bacteria</taxon>
        <taxon>Bacillati</taxon>
        <taxon>Actinomycetota</taxon>
        <taxon>Actinomycetes</taxon>
        <taxon>Micromonosporales</taxon>
        <taxon>Micromonosporaceae</taxon>
        <taxon>Paractinoplanes</taxon>
    </lineage>
</organism>
<reference evidence="2" key="1">
    <citation type="submission" date="2021-01" db="EMBL/GenBank/DDBJ databases">
        <title>Whole genome shotgun sequence of Actinoplanes rishiriensis NBRC 108556.</title>
        <authorList>
            <person name="Komaki H."/>
            <person name="Tamura T."/>
        </authorList>
    </citation>
    <scope>NUCLEOTIDE SEQUENCE</scope>
    <source>
        <strain evidence="2">NBRC 108556</strain>
    </source>
</reference>
<dbReference type="EMBL" id="BOMV01000038">
    <property type="protein sequence ID" value="GIE95889.1"/>
    <property type="molecule type" value="Genomic_DNA"/>
</dbReference>
<dbReference type="Gene3D" id="3.40.1350.120">
    <property type="match status" value="1"/>
</dbReference>